<dbReference type="GO" id="GO:0051310">
    <property type="term" value="P:metaphase chromosome alignment"/>
    <property type="evidence" value="ECO:0007669"/>
    <property type="project" value="TreeGrafter"/>
</dbReference>
<gene>
    <name evidence="12" type="ORF">BOX15_Mlig031138g1</name>
</gene>
<dbReference type="EMBL" id="NIVC01001830">
    <property type="protein sequence ID" value="PAA63588.1"/>
    <property type="molecule type" value="Genomic_DNA"/>
</dbReference>
<feature type="compositionally biased region" description="Basic and acidic residues" evidence="11">
    <location>
        <begin position="68"/>
        <end position="78"/>
    </location>
</feature>
<protein>
    <recommendedName>
        <fullName evidence="3">Spindle and centriole-associated protein 1</fullName>
    </recommendedName>
    <alternativeName>
        <fullName evidence="10">Coiled-coil domain-containing protein 52</fullName>
    </alternativeName>
</protein>
<name>A0A267EQ13_9PLAT</name>
<evidence type="ECO:0000256" key="10">
    <source>
        <dbReference type="ARBA" id="ARBA00030722"/>
    </source>
</evidence>
<proteinExistence type="predicted"/>
<dbReference type="PANTHER" id="PTHR31167:SF3">
    <property type="entry name" value="SPINDLE AND CENTRIOLE-ASSOCIATED PROTEIN 1"/>
    <property type="match status" value="1"/>
</dbReference>
<keyword evidence="7" id="KW-0175">Coiled coil</keyword>
<evidence type="ECO:0000313" key="13">
    <source>
        <dbReference type="Proteomes" id="UP000215902"/>
    </source>
</evidence>
<dbReference type="GO" id="GO:0046599">
    <property type="term" value="P:regulation of centriole replication"/>
    <property type="evidence" value="ECO:0007669"/>
    <property type="project" value="TreeGrafter"/>
</dbReference>
<feature type="non-terminal residue" evidence="12">
    <location>
        <position position="1"/>
    </location>
</feature>
<dbReference type="GO" id="GO:0051301">
    <property type="term" value="P:cell division"/>
    <property type="evidence" value="ECO:0007669"/>
    <property type="project" value="UniProtKB-KW"/>
</dbReference>
<dbReference type="InterPro" id="IPR031387">
    <property type="entry name" value="SPICE1"/>
</dbReference>
<evidence type="ECO:0000256" key="8">
    <source>
        <dbReference type="ARBA" id="ARBA00023212"/>
    </source>
</evidence>
<keyword evidence="4" id="KW-0963">Cytoplasm</keyword>
<evidence type="ECO:0000256" key="2">
    <source>
        <dbReference type="ARBA" id="ARBA00004186"/>
    </source>
</evidence>
<dbReference type="GO" id="GO:0005813">
    <property type="term" value="C:centrosome"/>
    <property type="evidence" value="ECO:0007669"/>
    <property type="project" value="TreeGrafter"/>
</dbReference>
<keyword evidence="8" id="KW-0206">Cytoskeleton</keyword>
<sequence>PVKPQSVAAKAPAAAAKPWDWTVTDLDAHRATQAELRDRHERAAPRNFGAVRIKAPQLQQQQKKRQHRPAETDRQKFDETELSPVCAAVNDSAQLAELLERTETALATCGSVFGDGIGKNLRQPTTEGKQQPVMMLPARAEVTANPRQPASNPTSYAARTRTCDASVQTNNHNNLCRDDDESSVSQAELLRRLKSVESDHRRLSAELASSRRTASEEAESNRRLVDALTAELMCLAESVGYLESSVTDRLRRIEARLGLASHAPESAAGK</sequence>
<dbReference type="Proteomes" id="UP000215902">
    <property type="component" value="Unassembled WGS sequence"/>
</dbReference>
<feature type="region of interest" description="Disordered" evidence="11">
    <location>
        <begin position="35"/>
        <end position="78"/>
    </location>
</feature>
<evidence type="ECO:0000256" key="4">
    <source>
        <dbReference type="ARBA" id="ARBA00022490"/>
    </source>
</evidence>
<accession>A0A267EQ13</accession>
<keyword evidence="13" id="KW-1185">Reference proteome</keyword>
<evidence type="ECO:0000256" key="9">
    <source>
        <dbReference type="ARBA" id="ARBA00023306"/>
    </source>
</evidence>
<keyword evidence="9" id="KW-0131">Cell cycle</keyword>
<dbReference type="GO" id="GO:0005819">
    <property type="term" value="C:spindle"/>
    <property type="evidence" value="ECO:0007669"/>
    <property type="project" value="UniProtKB-SubCell"/>
</dbReference>
<evidence type="ECO:0000256" key="3">
    <source>
        <dbReference type="ARBA" id="ARBA00018313"/>
    </source>
</evidence>
<dbReference type="Pfam" id="PF15678">
    <property type="entry name" value="SPICE"/>
    <property type="match status" value="1"/>
</dbReference>
<organism evidence="12 13">
    <name type="scientific">Macrostomum lignano</name>
    <dbReference type="NCBI Taxonomy" id="282301"/>
    <lineage>
        <taxon>Eukaryota</taxon>
        <taxon>Metazoa</taxon>
        <taxon>Spiralia</taxon>
        <taxon>Lophotrochozoa</taxon>
        <taxon>Platyhelminthes</taxon>
        <taxon>Rhabditophora</taxon>
        <taxon>Macrostomorpha</taxon>
        <taxon>Macrostomida</taxon>
        <taxon>Macrostomidae</taxon>
        <taxon>Macrostomum</taxon>
    </lineage>
</organism>
<keyword evidence="5" id="KW-0132">Cell division</keyword>
<comment type="caution">
    <text evidence="12">The sequence shown here is derived from an EMBL/GenBank/DDBJ whole genome shotgun (WGS) entry which is preliminary data.</text>
</comment>
<evidence type="ECO:0000256" key="7">
    <source>
        <dbReference type="ARBA" id="ARBA00023054"/>
    </source>
</evidence>
<keyword evidence="6" id="KW-0498">Mitosis</keyword>
<evidence type="ECO:0000256" key="6">
    <source>
        <dbReference type="ARBA" id="ARBA00022776"/>
    </source>
</evidence>
<feature type="compositionally biased region" description="Basic and acidic residues" evidence="11">
    <location>
        <begin position="35"/>
        <end position="44"/>
    </location>
</feature>
<dbReference type="PANTHER" id="PTHR31167">
    <property type="entry name" value="SPINDLE AND CENTRIOLE ASSOCIATED PROTEIN 1 SPICE1"/>
    <property type="match status" value="1"/>
</dbReference>
<evidence type="ECO:0000256" key="11">
    <source>
        <dbReference type="SAM" id="MobiDB-lite"/>
    </source>
</evidence>
<comment type="subcellular location">
    <subcellularLocation>
        <location evidence="1">Cytoplasm</location>
        <location evidence="1">Cytoskeleton</location>
        <location evidence="1">Microtubule organizing center</location>
        <location evidence="1">Centrosome</location>
        <location evidence="1">Centriole</location>
    </subcellularLocation>
    <subcellularLocation>
        <location evidence="2">Cytoplasm</location>
        <location evidence="2">Cytoskeleton</location>
        <location evidence="2">Spindle</location>
    </subcellularLocation>
</comment>
<reference evidence="12 13" key="1">
    <citation type="submission" date="2017-06" db="EMBL/GenBank/DDBJ databases">
        <title>A platform for efficient transgenesis in Macrostomum lignano, a flatworm model organism for stem cell research.</title>
        <authorList>
            <person name="Berezikov E."/>
        </authorList>
    </citation>
    <scope>NUCLEOTIDE SEQUENCE [LARGE SCALE GENOMIC DNA]</scope>
    <source>
        <strain evidence="12">DV1</strain>
        <tissue evidence="12">Whole organism</tissue>
    </source>
</reference>
<evidence type="ECO:0000256" key="1">
    <source>
        <dbReference type="ARBA" id="ARBA00004114"/>
    </source>
</evidence>
<dbReference type="AlphaFoldDB" id="A0A267EQ13"/>
<evidence type="ECO:0000256" key="5">
    <source>
        <dbReference type="ARBA" id="ARBA00022618"/>
    </source>
</evidence>
<dbReference type="GO" id="GO:0090307">
    <property type="term" value="P:mitotic spindle assembly"/>
    <property type="evidence" value="ECO:0007669"/>
    <property type="project" value="InterPro"/>
</dbReference>
<evidence type="ECO:0000313" key="12">
    <source>
        <dbReference type="EMBL" id="PAA63588.1"/>
    </source>
</evidence>
<dbReference type="GO" id="GO:0005814">
    <property type="term" value="C:centriole"/>
    <property type="evidence" value="ECO:0007669"/>
    <property type="project" value="UniProtKB-SubCell"/>
</dbReference>